<dbReference type="AlphaFoldDB" id="A0A167CD49"/>
<dbReference type="GeneID" id="30036473"/>
<gene>
    <name evidence="1" type="ORF">AWJ20_4350</name>
</gene>
<dbReference type="OrthoDB" id="194386at2759"/>
<reference evidence="1 2" key="1">
    <citation type="submission" date="2016-02" db="EMBL/GenBank/DDBJ databases">
        <title>Complete genome sequence and transcriptome regulation of the pentose utilising yeast Sugiyamaella lignohabitans.</title>
        <authorList>
            <person name="Bellasio M."/>
            <person name="Peymann A."/>
            <person name="Valli M."/>
            <person name="Sipitzky M."/>
            <person name="Graf A."/>
            <person name="Sauer M."/>
            <person name="Marx H."/>
            <person name="Mattanovich D."/>
        </authorList>
    </citation>
    <scope>NUCLEOTIDE SEQUENCE [LARGE SCALE GENOMIC DNA]</scope>
    <source>
        <strain evidence="1 2">CBS 10342</strain>
    </source>
</reference>
<dbReference type="Proteomes" id="UP000189580">
    <property type="component" value="Chromosome c"/>
</dbReference>
<name>A0A167CD49_9ASCO</name>
<dbReference type="Gene3D" id="3.40.50.150">
    <property type="entry name" value="Vaccinia Virus protein VP39"/>
    <property type="match status" value="1"/>
</dbReference>
<protein>
    <submittedName>
        <fullName evidence="1">Efm3p</fullName>
    </submittedName>
</protein>
<sequence length="316" mass="35238">MTDGSTARESSGLLLKQVIGQQVLPKYLKPWFEAYTQYERQPEFVNTVESSTENREYQKSVLKLFIRNIESDHTKELHEDVFEAYASYMIPSLDETERKNIVNYAISPAIAVRLYEEPNVIAREGGTGHRTWEAALALADYLVDTSSFQTTPRSFVELGAGTGLVGLVACQLPYTEQVVLTDGDTTVVDNLEENMRLNSGTIGSKVCSQKLWWNKDPPVSLVNTEATIIAADVTYDSDLFPALVQCIKQHLALPSTDNALVSATIRSPETYQAFLDECATNSVKVHVLKTYTSPFASRHFFISPESPDIAVLRLEL</sequence>
<dbReference type="GO" id="GO:0008757">
    <property type="term" value="F:S-adenosylmethionine-dependent methyltransferase activity"/>
    <property type="evidence" value="ECO:0007669"/>
    <property type="project" value="UniProtKB-ARBA"/>
</dbReference>
<dbReference type="InterPro" id="IPR019410">
    <property type="entry name" value="Methyltransf_16"/>
</dbReference>
<dbReference type="RefSeq" id="XP_018734010.1">
    <property type="nucleotide sequence ID" value="XM_018881417.1"/>
</dbReference>
<dbReference type="PANTHER" id="PTHR14614">
    <property type="entry name" value="HEPATOCELLULAR CARCINOMA-ASSOCIATED ANTIGEN"/>
    <property type="match status" value="1"/>
</dbReference>
<keyword evidence="2" id="KW-1185">Reference proteome</keyword>
<evidence type="ECO:0000313" key="1">
    <source>
        <dbReference type="EMBL" id="ANB11533.1"/>
    </source>
</evidence>
<accession>A0A167CD49</accession>
<dbReference type="Pfam" id="PF10294">
    <property type="entry name" value="Methyltransf_16"/>
    <property type="match status" value="1"/>
</dbReference>
<dbReference type="InterPro" id="IPR029063">
    <property type="entry name" value="SAM-dependent_MTases_sf"/>
</dbReference>
<proteinExistence type="predicted"/>
<dbReference type="PANTHER" id="PTHR14614:SF130">
    <property type="entry name" value="PROTEIN-LYSINE N-METHYLTRANSFERASE EEF2KMT"/>
    <property type="match status" value="1"/>
</dbReference>
<evidence type="ECO:0000313" key="2">
    <source>
        <dbReference type="Proteomes" id="UP000189580"/>
    </source>
</evidence>
<organism evidence="1 2">
    <name type="scientific">Sugiyamaella lignohabitans</name>
    <dbReference type="NCBI Taxonomy" id="796027"/>
    <lineage>
        <taxon>Eukaryota</taxon>
        <taxon>Fungi</taxon>
        <taxon>Dikarya</taxon>
        <taxon>Ascomycota</taxon>
        <taxon>Saccharomycotina</taxon>
        <taxon>Dipodascomycetes</taxon>
        <taxon>Dipodascales</taxon>
        <taxon>Trichomonascaceae</taxon>
        <taxon>Sugiyamaella</taxon>
    </lineage>
</organism>
<dbReference type="EMBL" id="CP014500">
    <property type="protein sequence ID" value="ANB11533.1"/>
    <property type="molecule type" value="Genomic_DNA"/>
</dbReference>
<dbReference type="KEGG" id="slb:AWJ20_4350"/>
<dbReference type="GO" id="GO:0005737">
    <property type="term" value="C:cytoplasm"/>
    <property type="evidence" value="ECO:0007669"/>
    <property type="project" value="TreeGrafter"/>
</dbReference>
<dbReference type="SUPFAM" id="SSF53335">
    <property type="entry name" value="S-adenosyl-L-methionine-dependent methyltransferases"/>
    <property type="match status" value="1"/>
</dbReference>